<keyword evidence="2" id="KW-1185">Reference proteome</keyword>
<name>T1JYX7_TETUR</name>
<reference evidence="1" key="2">
    <citation type="submission" date="2015-06" db="UniProtKB">
        <authorList>
            <consortium name="EnsemblMetazoa"/>
        </authorList>
    </citation>
    <scope>IDENTIFICATION</scope>
</reference>
<dbReference type="HOGENOM" id="CLU_3299997_0_0_1"/>
<sequence>MNYTLHLHECLEIESKTYLTSIALSLYQLIDCQLDDDDIM</sequence>
<organism evidence="1 2">
    <name type="scientific">Tetranychus urticae</name>
    <name type="common">Two-spotted spider mite</name>
    <dbReference type="NCBI Taxonomy" id="32264"/>
    <lineage>
        <taxon>Eukaryota</taxon>
        <taxon>Metazoa</taxon>
        <taxon>Ecdysozoa</taxon>
        <taxon>Arthropoda</taxon>
        <taxon>Chelicerata</taxon>
        <taxon>Arachnida</taxon>
        <taxon>Acari</taxon>
        <taxon>Acariformes</taxon>
        <taxon>Trombidiformes</taxon>
        <taxon>Prostigmata</taxon>
        <taxon>Eleutherengona</taxon>
        <taxon>Raphignathae</taxon>
        <taxon>Tetranychoidea</taxon>
        <taxon>Tetranychidae</taxon>
        <taxon>Tetranychus</taxon>
    </lineage>
</organism>
<reference evidence="2" key="1">
    <citation type="submission" date="2011-08" db="EMBL/GenBank/DDBJ databases">
        <authorList>
            <person name="Rombauts S."/>
        </authorList>
    </citation>
    <scope>NUCLEOTIDE SEQUENCE</scope>
    <source>
        <strain evidence="2">London</strain>
    </source>
</reference>
<evidence type="ECO:0000313" key="1">
    <source>
        <dbReference type="EnsemblMetazoa" id="tetur03g01930.1"/>
    </source>
</evidence>
<proteinExistence type="predicted"/>
<protein>
    <submittedName>
        <fullName evidence="1">Uncharacterized protein</fullName>
    </submittedName>
</protein>
<dbReference type="AlphaFoldDB" id="T1JYX7"/>
<dbReference type="EMBL" id="CAEY01001109">
    <property type="status" value="NOT_ANNOTATED_CDS"/>
    <property type="molecule type" value="Genomic_DNA"/>
</dbReference>
<dbReference type="EnsemblMetazoa" id="tetur03g01930.1">
    <property type="protein sequence ID" value="tetur03g01930.1"/>
    <property type="gene ID" value="tetur03g01930"/>
</dbReference>
<evidence type="ECO:0000313" key="2">
    <source>
        <dbReference type="Proteomes" id="UP000015104"/>
    </source>
</evidence>
<dbReference type="Proteomes" id="UP000015104">
    <property type="component" value="Unassembled WGS sequence"/>
</dbReference>
<accession>T1JYX7</accession>